<evidence type="ECO:0000259" key="2">
    <source>
        <dbReference type="Pfam" id="PF00535"/>
    </source>
</evidence>
<name>A0A2A5RLG1_9LACT</name>
<keyword evidence="1" id="KW-0175">Coiled coil</keyword>
<dbReference type="OrthoDB" id="199095at2"/>
<dbReference type="PANTHER" id="PTHR22916:SF3">
    <property type="entry name" value="UDP-GLCNAC:BETAGAL BETA-1,3-N-ACETYLGLUCOSAMINYLTRANSFERASE-LIKE PROTEIN 1"/>
    <property type="match status" value="1"/>
</dbReference>
<feature type="domain" description="Glycosyltransferase 2-like" evidence="2">
    <location>
        <begin position="6"/>
        <end position="127"/>
    </location>
</feature>
<protein>
    <submittedName>
        <fullName evidence="3">Beta-1,3-N-acetylglucosaminyltransferase</fullName>
    </submittedName>
</protein>
<evidence type="ECO:0000313" key="4">
    <source>
        <dbReference type="Proteomes" id="UP000218181"/>
    </source>
</evidence>
<sequence length="324" mass="38168">MLDKVSVVITCYNHEAYIEQCLRSVFNQTYSNIELIVFNDGSTDQSGHVIERLLKESPFAETSYFSQENRGIVAVRNEALTKITGDYLLFIDSDNYIDVQHIEILVHSLQKSNADIAYCQLWDFVHDRHVLRDDLDFKLEKELEGNLIDMSSLVRVSKVSNVRFDEQLDHKALEDYDFWLALILKNQAKPIFVKETKLNYRVLDNSRTERGNWDKYYDAYFYLLEKYHAIIPDEILKASQANIKLWLKSYLENNEKLTEANQKIQEKDSHISNFQKEVKTLKNLLSAKEEELNSFEKELDEKNRELEAIKNTRIYKFLQKLKGN</sequence>
<dbReference type="InterPro" id="IPR029044">
    <property type="entry name" value="Nucleotide-diphossugar_trans"/>
</dbReference>
<dbReference type="RefSeq" id="WP_096817885.1">
    <property type="nucleotide sequence ID" value="NZ_JXJU01000005.1"/>
</dbReference>
<proteinExistence type="predicted"/>
<comment type="caution">
    <text evidence="3">The sequence shown here is derived from an EMBL/GenBank/DDBJ whole genome shotgun (WGS) entry which is preliminary data.</text>
</comment>
<gene>
    <name evidence="3" type="ORF">RT41_GL001421</name>
</gene>
<dbReference type="PANTHER" id="PTHR22916">
    <property type="entry name" value="GLYCOSYLTRANSFERASE"/>
    <property type="match status" value="1"/>
</dbReference>
<dbReference type="EMBL" id="JXJU01000005">
    <property type="protein sequence ID" value="PCS00110.1"/>
    <property type="molecule type" value="Genomic_DNA"/>
</dbReference>
<dbReference type="AlphaFoldDB" id="A0A2A5RLG1"/>
<feature type="coiled-coil region" evidence="1">
    <location>
        <begin position="247"/>
        <end position="312"/>
    </location>
</feature>
<evidence type="ECO:0000256" key="1">
    <source>
        <dbReference type="SAM" id="Coils"/>
    </source>
</evidence>
<keyword evidence="3" id="KW-0808">Transferase</keyword>
<keyword evidence="4" id="KW-1185">Reference proteome</keyword>
<keyword evidence="3" id="KW-0328">Glycosyltransferase</keyword>
<dbReference type="STRING" id="1291764.GCA_001311235_02625"/>
<dbReference type="Proteomes" id="UP000218181">
    <property type="component" value="Unassembled WGS sequence"/>
</dbReference>
<reference evidence="3 4" key="1">
    <citation type="submission" date="2014-12" db="EMBL/GenBank/DDBJ databases">
        <title>Draft genome sequences of 10 type strains of Lactococcus.</title>
        <authorList>
            <person name="Sun Z."/>
            <person name="Zhong Z."/>
            <person name="Liu W."/>
            <person name="Zhang W."/>
            <person name="Zhang H."/>
        </authorList>
    </citation>
    <scope>NUCLEOTIDE SEQUENCE [LARGE SCALE GENOMIC DNA]</scope>
    <source>
        <strain evidence="3 4">JCM 16395</strain>
    </source>
</reference>
<dbReference type="SUPFAM" id="SSF53448">
    <property type="entry name" value="Nucleotide-diphospho-sugar transferases"/>
    <property type="match status" value="1"/>
</dbReference>
<dbReference type="GO" id="GO:0016758">
    <property type="term" value="F:hexosyltransferase activity"/>
    <property type="evidence" value="ECO:0007669"/>
    <property type="project" value="UniProtKB-ARBA"/>
</dbReference>
<dbReference type="CDD" id="cd00761">
    <property type="entry name" value="Glyco_tranf_GTA_type"/>
    <property type="match status" value="1"/>
</dbReference>
<accession>A0A2A5RLG1</accession>
<dbReference type="InterPro" id="IPR001173">
    <property type="entry name" value="Glyco_trans_2-like"/>
</dbReference>
<dbReference type="Pfam" id="PF00535">
    <property type="entry name" value="Glycos_transf_2"/>
    <property type="match status" value="1"/>
</dbReference>
<organism evidence="3 4">
    <name type="scientific">Lactococcus fujiensis JCM 16395</name>
    <dbReference type="NCBI Taxonomy" id="1291764"/>
    <lineage>
        <taxon>Bacteria</taxon>
        <taxon>Bacillati</taxon>
        <taxon>Bacillota</taxon>
        <taxon>Bacilli</taxon>
        <taxon>Lactobacillales</taxon>
        <taxon>Streptococcaceae</taxon>
        <taxon>Lactococcus</taxon>
    </lineage>
</organism>
<dbReference type="Gene3D" id="3.90.550.10">
    <property type="entry name" value="Spore Coat Polysaccharide Biosynthesis Protein SpsA, Chain A"/>
    <property type="match status" value="1"/>
</dbReference>
<evidence type="ECO:0000313" key="3">
    <source>
        <dbReference type="EMBL" id="PCS00110.1"/>
    </source>
</evidence>